<gene>
    <name evidence="1" type="ORF">HA48_13100</name>
</gene>
<name>A0A1X1D7Z3_9GAMM</name>
<protein>
    <submittedName>
        <fullName evidence="1">Uncharacterized protein</fullName>
    </submittedName>
</protein>
<comment type="caution">
    <text evidence="1">The sequence shown here is derived from an EMBL/GenBank/DDBJ whole genome shotgun (WGS) entry which is preliminary data.</text>
</comment>
<accession>A0A1X1D7Z3</accession>
<dbReference type="Proteomes" id="UP000193104">
    <property type="component" value="Unassembled WGS sequence"/>
</dbReference>
<keyword evidence="2" id="KW-1185">Reference proteome</keyword>
<dbReference type="RefSeq" id="WP_128601744.1">
    <property type="nucleotide sequence ID" value="NZ_MLFS01000035.1"/>
</dbReference>
<proteinExistence type="predicted"/>
<sequence>MYRSEEERLTDIVMGDAVLQLLKQAGPVTTAALLDKLHALAGQETNPARQRAFHRAIAEVQNNQDASAGNSVALKDTNNVTHIFRNRDGSGKTTKH</sequence>
<evidence type="ECO:0000313" key="2">
    <source>
        <dbReference type="Proteomes" id="UP000193104"/>
    </source>
</evidence>
<dbReference type="OrthoDB" id="6539751at2"/>
<reference evidence="1 2" key="1">
    <citation type="journal article" date="2017" name="Antonie Van Leeuwenhoek">
        <title>Phylogenomic resolution of the bacterial genus Pantoea and its relationship with Erwinia and Tatumella.</title>
        <authorList>
            <person name="Palmer M."/>
            <person name="Steenkamp E.T."/>
            <person name="Coetzee M.P."/>
            <person name="Chan W.Y."/>
            <person name="van Zyl E."/>
            <person name="De Maayer P."/>
            <person name="Coutinho T.A."/>
            <person name="Blom J."/>
            <person name="Smits T.H."/>
            <person name="Duffy B."/>
            <person name="Venter S.N."/>
        </authorList>
    </citation>
    <scope>NUCLEOTIDE SEQUENCE [LARGE SCALE GENOMIC DNA]</scope>
    <source>
        <strain evidence="1 2">LMG 26277</strain>
    </source>
</reference>
<evidence type="ECO:0000313" key="1">
    <source>
        <dbReference type="EMBL" id="ORM72778.1"/>
    </source>
</evidence>
<dbReference type="AlphaFoldDB" id="A0A1X1D7Z3"/>
<organism evidence="1 2">
    <name type="scientific">Pantoea wallisii</name>
    <dbReference type="NCBI Taxonomy" id="1076551"/>
    <lineage>
        <taxon>Bacteria</taxon>
        <taxon>Pseudomonadati</taxon>
        <taxon>Pseudomonadota</taxon>
        <taxon>Gammaproteobacteria</taxon>
        <taxon>Enterobacterales</taxon>
        <taxon>Erwiniaceae</taxon>
        <taxon>Pantoea</taxon>
    </lineage>
</organism>
<dbReference type="EMBL" id="MLFS01000035">
    <property type="protein sequence ID" value="ORM72778.1"/>
    <property type="molecule type" value="Genomic_DNA"/>
</dbReference>